<dbReference type="RefSeq" id="WP_342810190.1">
    <property type="nucleotide sequence ID" value="NZ_JAOPJZ010000024.1"/>
</dbReference>
<evidence type="ECO:0000313" key="1">
    <source>
        <dbReference type="EMBL" id="MCU4753882.1"/>
    </source>
</evidence>
<sequence>MLNNPFATIRGCVVAHCSFGRHFGGQRTVFPALMSDETRRDRLLQVATGNGHNMTTNRPCTHDED</sequence>
<protein>
    <submittedName>
        <fullName evidence="1">Uncharacterized protein</fullName>
    </submittedName>
</protein>
<proteinExistence type="predicted"/>
<gene>
    <name evidence="1" type="ORF">OB919_18170</name>
</gene>
<dbReference type="Proteomes" id="UP001321047">
    <property type="component" value="Unassembled WGS sequence"/>
</dbReference>
<keyword evidence="2" id="KW-1185">Reference proteome</keyword>
<reference evidence="1 2" key="1">
    <citation type="submission" date="2022-09" db="EMBL/GenBank/DDBJ databases">
        <title>Enrichment on poylsaccharides allowed isolation of novel metabolic and taxonomic groups of Haloarchaea.</title>
        <authorList>
            <person name="Sorokin D.Y."/>
            <person name="Elcheninov A.G."/>
            <person name="Khizhniak T.V."/>
            <person name="Kolganova T.V."/>
            <person name="Kublanov I.V."/>
        </authorList>
    </citation>
    <scope>NUCLEOTIDE SEQUENCE [LARGE SCALE GENOMIC DNA]</scope>
    <source>
        <strain evidence="1 2">AArc-curdl1</strain>
    </source>
</reference>
<accession>A0AAP3E8H4</accession>
<evidence type="ECO:0000313" key="2">
    <source>
        <dbReference type="Proteomes" id="UP001321047"/>
    </source>
</evidence>
<comment type="caution">
    <text evidence="1">The sequence shown here is derived from an EMBL/GenBank/DDBJ whole genome shotgun (WGS) entry which is preliminary data.</text>
</comment>
<name>A0AAP3E8H4_9EURY</name>
<dbReference type="AlphaFoldDB" id="A0AAP3E8H4"/>
<dbReference type="EMBL" id="JAOPJZ010000024">
    <property type="protein sequence ID" value="MCU4753882.1"/>
    <property type="molecule type" value="Genomic_DNA"/>
</dbReference>
<organism evidence="1 2">
    <name type="scientific">Natronosalvus hydrolyticus</name>
    <dbReference type="NCBI Taxonomy" id="2979988"/>
    <lineage>
        <taxon>Archaea</taxon>
        <taxon>Methanobacteriati</taxon>
        <taxon>Methanobacteriota</taxon>
        <taxon>Stenosarchaea group</taxon>
        <taxon>Halobacteria</taxon>
        <taxon>Halobacteriales</taxon>
        <taxon>Natrialbaceae</taxon>
        <taxon>Natronosalvus</taxon>
    </lineage>
</organism>